<keyword evidence="3" id="KW-0328">Glycosyltransferase</keyword>
<evidence type="ECO:0000259" key="9">
    <source>
        <dbReference type="Pfam" id="PF13231"/>
    </source>
</evidence>
<gene>
    <name evidence="10" type="ORF">A2826_02735</name>
</gene>
<accession>A0A1F5NRR5</accession>
<dbReference type="GO" id="GO:0005886">
    <property type="term" value="C:plasma membrane"/>
    <property type="evidence" value="ECO:0007669"/>
    <property type="project" value="UniProtKB-SubCell"/>
</dbReference>
<dbReference type="PANTHER" id="PTHR33908">
    <property type="entry name" value="MANNOSYLTRANSFERASE YKCB-RELATED"/>
    <property type="match status" value="1"/>
</dbReference>
<dbReference type="InterPro" id="IPR038731">
    <property type="entry name" value="RgtA/B/C-like"/>
</dbReference>
<dbReference type="PANTHER" id="PTHR33908:SF11">
    <property type="entry name" value="MEMBRANE PROTEIN"/>
    <property type="match status" value="1"/>
</dbReference>
<proteinExistence type="predicted"/>
<keyword evidence="5 8" id="KW-0812">Transmembrane</keyword>
<keyword evidence="6 8" id="KW-1133">Transmembrane helix</keyword>
<dbReference type="GO" id="GO:0009103">
    <property type="term" value="P:lipopolysaccharide biosynthetic process"/>
    <property type="evidence" value="ECO:0007669"/>
    <property type="project" value="UniProtKB-ARBA"/>
</dbReference>
<comment type="subcellular location">
    <subcellularLocation>
        <location evidence="1">Cell membrane</location>
        <topology evidence="1">Multi-pass membrane protein</topology>
    </subcellularLocation>
</comment>
<dbReference type="Pfam" id="PF13231">
    <property type="entry name" value="PMT_2"/>
    <property type="match status" value="1"/>
</dbReference>
<feature type="transmembrane region" description="Helical" evidence="8">
    <location>
        <begin position="257"/>
        <end position="276"/>
    </location>
</feature>
<feature type="transmembrane region" description="Helical" evidence="8">
    <location>
        <begin position="135"/>
        <end position="152"/>
    </location>
</feature>
<evidence type="ECO:0000256" key="8">
    <source>
        <dbReference type="SAM" id="Phobius"/>
    </source>
</evidence>
<evidence type="ECO:0000256" key="6">
    <source>
        <dbReference type="ARBA" id="ARBA00022989"/>
    </source>
</evidence>
<evidence type="ECO:0000256" key="2">
    <source>
        <dbReference type="ARBA" id="ARBA00022475"/>
    </source>
</evidence>
<organism evidence="10 11">
    <name type="scientific">Candidatus Doudnabacteria bacterium RIFCSPHIGHO2_01_FULL_43_23</name>
    <dbReference type="NCBI Taxonomy" id="1817822"/>
    <lineage>
        <taxon>Bacteria</taxon>
        <taxon>Candidatus Doudnaibacteriota</taxon>
    </lineage>
</organism>
<dbReference type="GO" id="GO:0016763">
    <property type="term" value="F:pentosyltransferase activity"/>
    <property type="evidence" value="ECO:0007669"/>
    <property type="project" value="TreeGrafter"/>
</dbReference>
<dbReference type="AlphaFoldDB" id="A0A1F5NRR5"/>
<dbReference type="STRING" id="1817822.A2826_02735"/>
<feature type="transmembrane region" description="Helical" evidence="8">
    <location>
        <begin position="335"/>
        <end position="354"/>
    </location>
</feature>
<feature type="transmembrane region" description="Helical" evidence="8">
    <location>
        <begin position="104"/>
        <end position="123"/>
    </location>
</feature>
<evidence type="ECO:0000256" key="3">
    <source>
        <dbReference type="ARBA" id="ARBA00022676"/>
    </source>
</evidence>
<feature type="transmembrane region" description="Helical" evidence="8">
    <location>
        <begin position="184"/>
        <end position="214"/>
    </location>
</feature>
<reference evidence="10 11" key="1">
    <citation type="journal article" date="2016" name="Nat. Commun.">
        <title>Thousands of microbial genomes shed light on interconnected biogeochemical processes in an aquifer system.</title>
        <authorList>
            <person name="Anantharaman K."/>
            <person name="Brown C.T."/>
            <person name="Hug L.A."/>
            <person name="Sharon I."/>
            <person name="Castelle C.J."/>
            <person name="Probst A.J."/>
            <person name="Thomas B.C."/>
            <person name="Singh A."/>
            <person name="Wilkins M.J."/>
            <person name="Karaoz U."/>
            <person name="Brodie E.L."/>
            <person name="Williams K.H."/>
            <person name="Hubbard S.S."/>
            <person name="Banfield J.F."/>
        </authorList>
    </citation>
    <scope>NUCLEOTIDE SEQUENCE [LARGE SCALE GENOMIC DNA]</scope>
</reference>
<evidence type="ECO:0000313" key="11">
    <source>
        <dbReference type="Proteomes" id="UP000177912"/>
    </source>
</evidence>
<feature type="transmembrane region" description="Helical" evidence="8">
    <location>
        <begin position="158"/>
        <end position="177"/>
    </location>
</feature>
<sequence length="559" mass="64242">MKKFIFLIIVSAFIIRIVGIDYGLPMFLVSDEVGITGASLKMLELRTLIPSLYPDEFRLLYYPPFLSYIYLIFIIPVLAVQFLLGGLDLNLLRESIVLDPTLVWLTTRLVTAVLGTLIVFLTYTMGNRMFGKTHGIFASIFVAGSFLAVQLSHFARHWIPATFFTYLIIALAILIYFSKERKNYIWAGALAGIAFGVSYITAVALLVILLAHFLSVAKPDDNKTELFQFPFENKRKMQNVVNKIWSWIKKIFFDPNLWTMLATFVIIGGIFALLNFPEFERRISGEDITIGMGKSFSGALTAVSSDFISFFQYEPILLIGASLGLIILLIKQRRLFFLFISFPLVYWFVLYFFIHFEPRYNLLLVPWFALLAGLSLLQVWELSFGDFLMKAVVVIALILPFTVAVYYDFLLLQPDSRQEAVVWVEENIPEDSSVAVISDTLELVPNREAVENLFMNHPEAVRTKHRILQSLPEDRYPRPAYNVFVFDEVDENEPDWSQFDYVIMDYTEREPESLASYEKLASFNSREENVLDVHGNIFESIINIFNVKKLGPRVEIYKI</sequence>
<feature type="domain" description="Glycosyltransferase RgtA/B/C/D-like" evidence="9">
    <location>
        <begin position="107"/>
        <end position="214"/>
    </location>
</feature>
<evidence type="ECO:0000256" key="4">
    <source>
        <dbReference type="ARBA" id="ARBA00022679"/>
    </source>
</evidence>
<evidence type="ECO:0000256" key="7">
    <source>
        <dbReference type="ARBA" id="ARBA00023136"/>
    </source>
</evidence>
<feature type="transmembrane region" description="Helical" evidence="8">
    <location>
        <begin position="310"/>
        <end position="330"/>
    </location>
</feature>
<keyword evidence="7 8" id="KW-0472">Membrane</keyword>
<protein>
    <recommendedName>
        <fullName evidence="9">Glycosyltransferase RgtA/B/C/D-like domain-containing protein</fullName>
    </recommendedName>
</protein>
<dbReference type="InterPro" id="IPR050297">
    <property type="entry name" value="LipidA_mod_glycosyltrf_83"/>
</dbReference>
<feature type="transmembrane region" description="Helical" evidence="8">
    <location>
        <begin position="360"/>
        <end position="380"/>
    </location>
</feature>
<evidence type="ECO:0000313" key="10">
    <source>
        <dbReference type="EMBL" id="OGE80347.1"/>
    </source>
</evidence>
<evidence type="ECO:0000256" key="1">
    <source>
        <dbReference type="ARBA" id="ARBA00004651"/>
    </source>
</evidence>
<comment type="caution">
    <text evidence="10">The sequence shown here is derived from an EMBL/GenBank/DDBJ whole genome shotgun (WGS) entry which is preliminary data.</text>
</comment>
<name>A0A1F5NRR5_9BACT</name>
<keyword evidence="2" id="KW-1003">Cell membrane</keyword>
<keyword evidence="4" id="KW-0808">Transferase</keyword>
<feature type="transmembrane region" description="Helical" evidence="8">
    <location>
        <begin position="387"/>
        <end position="407"/>
    </location>
</feature>
<dbReference type="EMBL" id="MFEI01000034">
    <property type="protein sequence ID" value="OGE80347.1"/>
    <property type="molecule type" value="Genomic_DNA"/>
</dbReference>
<evidence type="ECO:0000256" key="5">
    <source>
        <dbReference type="ARBA" id="ARBA00022692"/>
    </source>
</evidence>
<feature type="transmembrane region" description="Helical" evidence="8">
    <location>
        <begin position="65"/>
        <end position="84"/>
    </location>
</feature>
<dbReference type="Proteomes" id="UP000177912">
    <property type="component" value="Unassembled WGS sequence"/>
</dbReference>